<evidence type="ECO:0000313" key="2">
    <source>
        <dbReference type="EMBL" id="CAD8841394.1"/>
    </source>
</evidence>
<protein>
    <recommendedName>
        <fullName evidence="1">DUF4116 domain-containing protein</fullName>
    </recommendedName>
</protein>
<feature type="domain" description="DUF4116" evidence="1">
    <location>
        <begin position="142"/>
        <end position="190"/>
    </location>
</feature>
<accession>A0A7S1A3R2</accession>
<proteinExistence type="predicted"/>
<reference evidence="2" key="1">
    <citation type="submission" date="2021-01" db="EMBL/GenBank/DDBJ databases">
        <authorList>
            <person name="Corre E."/>
            <person name="Pelletier E."/>
            <person name="Niang G."/>
            <person name="Scheremetjew M."/>
            <person name="Finn R."/>
            <person name="Kale V."/>
            <person name="Holt S."/>
            <person name="Cochrane G."/>
            <person name="Meng A."/>
            <person name="Brown T."/>
            <person name="Cohen L."/>
        </authorList>
    </citation>
    <scope>NUCLEOTIDE SEQUENCE</scope>
</reference>
<gene>
    <name evidence="2" type="ORF">NSCI0253_LOCUS15742</name>
</gene>
<dbReference type="AlphaFoldDB" id="A0A7S1A3R2"/>
<dbReference type="Pfam" id="PF13475">
    <property type="entry name" value="DUF4116"/>
    <property type="match status" value="1"/>
</dbReference>
<name>A0A7S1A3R2_NOCSC</name>
<organism evidence="2">
    <name type="scientific">Noctiluca scintillans</name>
    <name type="common">Sea sparkle</name>
    <name type="synonym">Red tide dinoflagellate</name>
    <dbReference type="NCBI Taxonomy" id="2966"/>
    <lineage>
        <taxon>Eukaryota</taxon>
        <taxon>Sar</taxon>
        <taxon>Alveolata</taxon>
        <taxon>Dinophyceae</taxon>
        <taxon>Noctilucales</taxon>
        <taxon>Noctilucaceae</taxon>
        <taxon>Noctiluca</taxon>
    </lineage>
</organism>
<evidence type="ECO:0000259" key="1">
    <source>
        <dbReference type="Pfam" id="PF13475"/>
    </source>
</evidence>
<dbReference type="EMBL" id="HBFQ01022396">
    <property type="protein sequence ID" value="CAD8841394.1"/>
    <property type="molecule type" value="Transcribed_RNA"/>
</dbReference>
<sequence length="282" mass="30718">MVLVPSSPCQAHSVDAIIEVSVVGLCGPLGKISAHGAWCAREVKHAIERSLGVPEREQRLFSGMVEVSDGSLAAVLECGSGFELTLIRRSQEQVEWLQKVQQYWPSLRSAPPEILSDREVAVTAVKRSGEALALLATELRADPDVVLSAVCRNGASLLHANARLRADPDLVLAAVGQHGPALAHAADRLRSAHDFVLAAVERNVECLAFADEETFAPRPRAEVRSEPSHPRSMVRRRALCAHRDFVSAVERARENVPTSEFLDTSSDTSEEWFTMPLNVPLP</sequence>
<dbReference type="InterPro" id="IPR025197">
    <property type="entry name" value="DUF4116"/>
</dbReference>